<organism evidence="2 3">
    <name type="scientific">Rubinisphaera brasiliensis (strain ATCC 49424 / DSM 5305 / JCM 21570 / IAM 15109 / NBRC 103401 / IFAM 1448)</name>
    <name type="common">Planctomyces brasiliensis</name>
    <dbReference type="NCBI Taxonomy" id="756272"/>
    <lineage>
        <taxon>Bacteria</taxon>
        <taxon>Pseudomonadati</taxon>
        <taxon>Planctomycetota</taxon>
        <taxon>Planctomycetia</taxon>
        <taxon>Planctomycetales</taxon>
        <taxon>Planctomycetaceae</taxon>
        <taxon>Rubinisphaera</taxon>
    </lineage>
</organism>
<proteinExistence type="predicted"/>
<dbReference type="CDD" id="cd19098">
    <property type="entry name" value="AKR_unchar"/>
    <property type="match status" value="1"/>
</dbReference>
<keyword evidence="3" id="KW-1185">Reference proteome</keyword>
<dbReference type="Gene3D" id="3.20.20.100">
    <property type="entry name" value="NADP-dependent oxidoreductase domain"/>
    <property type="match status" value="1"/>
</dbReference>
<accession>F0SRD7</accession>
<name>F0SRD7_RUBBR</name>
<dbReference type="EMBL" id="CP002546">
    <property type="protein sequence ID" value="ADY57998.1"/>
    <property type="molecule type" value="Genomic_DNA"/>
</dbReference>
<dbReference type="RefSeq" id="WP_013626742.1">
    <property type="nucleotide sequence ID" value="NC_015174.1"/>
</dbReference>
<dbReference type="InterPro" id="IPR036812">
    <property type="entry name" value="NAD(P)_OxRdtase_dom_sf"/>
</dbReference>
<dbReference type="Proteomes" id="UP000006860">
    <property type="component" value="Chromosome"/>
</dbReference>
<gene>
    <name evidence="2" type="ordered locus">Plabr_0370</name>
</gene>
<dbReference type="Pfam" id="PF00248">
    <property type="entry name" value="Aldo_ket_red"/>
    <property type="match status" value="1"/>
</dbReference>
<dbReference type="InterPro" id="IPR023210">
    <property type="entry name" value="NADP_OxRdtase_dom"/>
</dbReference>
<dbReference type="KEGG" id="pbs:Plabr_0370"/>
<feature type="domain" description="NADP-dependent oxidoreductase" evidence="1">
    <location>
        <begin position="46"/>
        <end position="305"/>
    </location>
</feature>
<protein>
    <submittedName>
        <fullName evidence="2">Aldo/keto reductase</fullName>
    </submittedName>
</protein>
<dbReference type="HOGENOM" id="CLU_073071_0_0_0"/>
<reference evidence="3" key="1">
    <citation type="submission" date="2011-02" db="EMBL/GenBank/DDBJ databases">
        <title>The complete genome of Planctomyces brasiliensis DSM 5305.</title>
        <authorList>
            <person name="Lucas S."/>
            <person name="Copeland A."/>
            <person name="Lapidus A."/>
            <person name="Bruce D."/>
            <person name="Goodwin L."/>
            <person name="Pitluck S."/>
            <person name="Kyrpides N."/>
            <person name="Mavromatis K."/>
            <person name="Pagani I."/>
            <person name="Ivanova N."/>
            <person name="Ovchinnikova G."/>
            <person name="Lu M."/>
            <person name="Detter J.C."/>
            <person name="Han C."/>
            <person name="Land M."/>
            <person name="Hauser L."/>
            <person name="Markowitz V."/>
            <person name="Cheng J.-F."/>
            <person name="Hugenholtz P."/>
            <person name="Woyke T."/>
            <person name="Wu D."/>
            <person name="Tindall B."/>
            <person name="Pomrenke H.G."/>
            <person name="Brambilla E."/>
            <person name="Klenk H.-P."/>
            <person name="Eisen J.A."/>
        </authorList>
    </citation>
    <scope>NUCLEOTIDE SEQUENCE [LARGE SCALE GENOMIC DNA]</scope>
    <source>
        <strain evidence="3">ATCC 49424 / DSM 5305 / JCM 21570 / NBRC 103401 / IFAM 1448</strain>
    </source>
</reference>
<dbReference type="OrthoDB" id="253560at2"/>
<dbReference type="PANTHER" id="PTHR43312">
    <property type="entry name" value="D-THREO-ALDOSE 1-DEHYDROGENASE"/>
    <property type="match status" value="1"/>
</dbReference>
<dbReference type="InterPro" id="IPR053135">
    <property type="entry name" value="AKR2_Oxidoreductase"/>
</dbReference>
<sequence length="331" mass="36143">MQLREFGRTGRQCTPFGLGMAALGRPGYINLGHSQDLSGNYDPAAMRQQAADVLQFAWDQGVRYFDAARSYGAAEEFLSSWLKQAEIAPSDCFVASKWGYAYTADWQVQADVHEEKQHTLQRLDTQWEETAGFLADHLDLYQIHSATLESGVLENTEVLNRLAELKAAGTLVGLSVSGPKQKDVIERAVQVEIDGVRLFNSVQATWNLLETSAGPALELAHHAGLGVVIKEAVANGRLTDRNQAPEFALTREVLLAAAKECNCTLDALALAAVSAQPWVDVVLSGAATQEHLQSNLAAAEVKIPDGLLGELLTLREQPADYWQTRSNLAWN</sequence>
<dbReference type="STRING" id="756272.Plabr_0370"/>
<evidence type="ECO:0000313" key="3">
    <source>
        <dbReference type="Proteomes" id="UP000006860"/>
    </source>
</evidence>
<dbReference type="eggNOG" id="COG0667">
    <property type="taxonomic scope" value="Bacteria"/>
</dbReference>
<dbReference type="SUPFAM" id="SSF51430">
    <property type="entry name" value="NAD(P)-linked oxidoreductase"/>
    <property type="match status" value="1"/>
</dbReference>
<evidence type="ECO:0000259" key="1">
    <source>
        <dbReference type="Pfam" id="PF00248"/>
    </source>
</evidence>
<dbReference type="AlphaFoldDB" id="F0SRD7"/>
<dbReference type="PANTHER" id="PTHR43312:SF1">
    <property type="entry name" value="NADP-DEPENDENT OXIDOREDUCTASE DOMAIN-CONTAINING PROTEIN"/>
    <property type="match status" value="1"/>
</dbReference>
<evidence type="ECO:0000313" key="2">
    <source>
        <dbReference type="EMBL" id="ADY57998.1"/>
    </source>
</evidence>